<dbReference type="EMBL" id="CAJZBQ010000014">
    <property type="protein sequence ID" value="CAG9315627.1"/>
    <property type="molecule type" value="Genomic_DNA"/>
</dbReference>
<comment type="caution">
    <text evidence="2">The sequence shown here is derived from an EMBL/GenBank/DDBJ whole genome shotgun (WGS) entry which is preliminary data.</text>
</comment>
<dbReference type="Proteomes" id="UP001162131">
    <property type="component" value="Unassembled WGS sequence"/>
</dbReference>
<dbReference type="InterPro" id="IPR019349">
    <property type="entry name" value="Ribosomal_mS35_mit"/>
</dbReference>
<organism evidence="2 3">
    <name type="scientific">Blepharisma stoltei</name>
    <dbReference type="NCBI Taxonomy" id="1481888"/>
    <lineage>
        <taxon>Eukaryota</taxon>
        <taxon>Sar</taxon>
        <taxon>Alveolata</taxon>
        <taxon>Ciliophora</taxon>
        <taxon>Postciliodesmatophora</taxon>
        <taxon>Heterotrichea</taxon>
        <taxon>Heterotrichida</taxon>
        <taxon>Blepharismidae</taxon>
        <taxon>Blepharisma</taxon>
    </lineage>
</organism>
<sequence>MMMALRRFASGGKSPHELLPPWQKSIWRDPFDYPLRTIEQVKEEIKNNPPSQKVAAQVVHYYGKNATVPNRVDLPSQVVKMWVDMRNWNLTKLQKERLIFLLGTRYKNSPTFKVVCNHYATREENWQKCMDILHELFYECKRAP</sequence>
<dbReference type="AlphaFoldDB" id="A0AAU9IR69"/>
<accession>A0AAU9IR69</accession>
<protein>
    <recommendedName>
        <fullName evidence="1">Small ribosomal subunit protein mS35 mitochondrial conserved domain-containing protein</fullName>
    </recommendedName>
</protein>
<reference evidence="2" key="1">
    <citation type="submission" date="2021-09" db="EMBL/GenBank/DDBJ databases">
        <authorList>
            <consortium name="AG Swart"/>
            <person name="Singh M."/>
            <person name="Singh A."/>
            <person name="Seah K."/>
            <person name="Emmerich C."/>
        </authorList>
    </citation>
    <scope>NUCLEOTIDE SEQUENCE</scope>
    <source>
        <strain evidence="2">ATCC30299</strain>
    </source>
</reference>
<dbReference type="Pfam" id="PF10213">
    <property type="entry name" value="MRP-S28"/>
    <property type="match status" value="1"/>
</dbReference>
<gene>
    <name evidence="2" type="ORF">BSTOLATCC_MIC14377</name>
</gene>
<evidence type="ECO:0000259" key="1">
    <source>
        <dbReference type="Pfam" id="PF10213"/>
    </source>
</evidence>
<feature type="domain" description="Small ribosomal subunit protein mS35 mitochondrial conserved" evidence="1">
    <location>
        <begin position="77"/>
        <end position="142"/>
    </location>
</feature>
<evidence type="ECO:0000313" key="3">
    <source>
        <dbReference type="Proteomes" id="UP001162131"/>
    </source>
</evidence>
<proteinExistence type="predicted"/>
<keyword evidence="3" id="KW-1185">Reference proteome</keyword>
<evidence type="ECO:0000313" key="2">
    <source>
        <dbReference type="EMBL" id="CAG9315627.1"/>
    </source>
</evidence>
<name>A0AAU9IR69_9CILI</name>